<evidence type="ECO:0000256" key="3">
    <source>
        <dbReference type="ARBA" id="ARBA00022448"/>
    </source>
</evidence>
<dbReference type="PANTHER" id="PTHR33228">
    <property type="entry name" value="PROTEIN GLUTAMINE DUMPER 4-RELATED"/>
    <property type="match status" value="1"/>
</dbReference>
<evidence type="ECO:0000256" key="6">
    <source>
        <dbReference type="ARBA" id="ARBA00022989"/>
    </source>
</evidence>
<feature type="transmembrane region" description="Helical" evidence="8">
    <location>
        <begin position="20"/>
        <end position="40"/>
    </location>
</feature>
<dbReference type="GO" id="GO:0016020">
    <property type="term" value="C:membrane"/>
    <property type="evidence" value="ECO:0007669"/>
    <property type="project" value="UniProtKB-SubCell"/>
</dbReference>
<proteinExistence type="inferred from homology"/>
<evidence type="ECO:0000256" key="1">
    <source>
        <dbReference type="ARBA" id="ARBA00004167"/>
    </source>
</evidence>
<organism evidence="9">
    <name type="scientific">Eucalyptus grandis</name>
    <name type="common">Flooded gum</name>
    <dbReference type="NCBI Taxonomy" id="71139"/>
    <lineage>
        <taxon>Eukaryota</taxon>
        <taxon>Viridiplantae</taxon>
        <taxon>Streptophyta</taxon>
        <taxon>Embryophyta</taxon>
        <taxon>Tracheophyta</taxon>
        <taxon>Spermatophyta</taxon>
        <taxon>Magnoliopsida</taxon>
        <taxon>eudicotyledons</taxon>
        <taxon>Gunneridae</taxon>
        <taxon>Pentapetalae</taxon>
        <taxon>rosids</taxon>
        <taxon>malvids</taxon>
        <taxon>Myrtales</taxon>
        <taxon>Myrtaceae</taxon>
        <taxon>Myrtoideae</taxon>
        <taxon>Eucalypteae</taxon>
        <taxon>Eucalyptus</taxon>
    </lineage>
</organism>
<comment type="subcellular location">
    <subcellularLocation>
        <location evidence="1">Membrane</location>
        <topology evidence="1">Single-pass membrane protein</topology>
    </subcellularLocation>
</comment>
<evidence type="ECO:0000256" key="4">
    <source>
        <dbReference type="ARBA" id="ARBA00022692"/>
    </source>
</evidence>
<comment type="similarity">
    <text evidence="2">Belongs to the GLUTAMINE DUMPER 1 (TC 9.B.60) family.</text>
</comment>
<dbReference type="GO" id="GO:0006865">
    <property type="term" value="P:amino acid transport"/>
    <property type="evidence" value="ECO:0007669"/>
    <property type="project" value="UniProtKB-KW"/>
</dbReference>
<dbReference type="GO" id="GO:0080143">
    <property type="term" value="P:regulation of amino acid export"/>
    <property type="evidence" value="ECO:0007669"/>
    <property type="project" value="InterPro"/>
</dbReference>
<dbReference type="Gramene" id="KCW51997">
    <property type="protein sequence ID" value="KCW51997"/>
    <property type="gene ID" value="EUGRSUZ_J01436"/>
</dbReference>
<evidence type="ECO:0000256" key="7">
    <source>
        <dbReference type="ARBA" id="ARBA00023136"/>
    </source>
</evidence>
<evidence type="ECO:0000313" key="9">
    <source>
        <dbReference type="EMBL" id="KCW51997.1"/>
    </source>
</evidence>
<evidence type="ECO:0000256" key="8">
    <source>
        <dbReference type="SAM" id="Phobius"/>
    </source>
</evidence>
<accession>A0A059AD55</accession>
<keyword evidence="7 8" id="KW-0472">Membrane</keyword>
<keyword evidence="6 8" id="KW-1133">Transmembrane helix</keyword>
<keyword evidence="3" id="KW-0813">Transport</keyword>
<keyword evidence="5" id="KW-0029">Amino-acid transport</keyword>
<keyword evidence="4 8" id="KW-0812">Transmembrane</keyword>
<evidence type="ECO:0000256" key="5">
    <source>
        <dbReference type="ARBA" id="ARBA00022970"/>
    </source>
</evidence>
<dbReference type="EMBL" id="KK198762">
    <property type="protein sequence ID" value="KCW51997.1"/>
    <property type="molecule type" value="Genomic_DNA"/>
</dbReference>
<sequence length="98" mass="10397">MRTTSSASNTHIWSSPIPYLFGGLAVLLILISGALIMLACSSWKRPSNALGNADEKSVKPAIPPLDLEPRIVGIMAGDDKPKYLAKPVTSLSSCCDKV</sequence>
<dbReference type="AlphaFoldDB" id="A0A059AD55"/>
<dbReference type="PANTHER" id="PTHR33228:SF80">
    <property type="entry name" value="PROTEIN, PUTATIVE-RELATED"/>
    <property type="match status" value="1"/>
</dbReference>
<gene>
    <name evidence="9" type="ORF">EUGRSUZ_J01436</name>
</gene>
<dbReference type="InParanoid" id="A0A059AD55"/>
<protein>
    <submittedName>
        <fullName evidence="9">Uncharacterized protein</fullName>
    </submittedName>
</protein>
<dbReference type="STRING" id="71139.A0A059AD55"/>
<name>A0A059AD55_EUCGR</name>
<dbReference type="InterPro" id="IPR040359">
    <property type="entry name" value="GDU"/>
</dbReference>
<reference evidence="9" key="1">
    <citation type="submission" date="2013-07" db="EMBL/GenBank/DDBJ databases">
        <title>The genome of Eucalyptus grandis.</title>
        <authorList>
            <person name="Schmutz J."/>
            <person name="Hayes R."/>
            <person name="Myburg A."/>
            <person name="Tuskan G."/>
            <person name="Grattapaglia D."/>
            <person name="Rokhsar D.S."/>
        </authorList>
    </citation>
    <scope>NUCLEOTIDE SEQUENCE</scope>
    <source>
        <tissue evidence="9">Leaf extractions</tissue>
    </source>
</reference>
<evidence type="ECO:0000256" key="2">
    <source>
        <dbReference type="ARBA" id="ARBA00009977"/>
    </source>
</evidence>
<dbReference type="OMA" id="WQWKSPL"/>